<keyword evidence="2" id="KW-0808">Transferase</keyword>
<dbReference type="InterPro" id="IPR029061">
    <property type="entry name" value="THDP-binding"/>
</dbReference>
<comment type="cofactor">
    <cofactor evidence="1">
        <name>thiamine diphosphate</name>
        <dbReference type="ChEBI" id="CHEBI:58937"/>
    </cofactor>
</comment>
<protein>
    <recommendedName>
        <fullName evidence="5">Transketolase N-terminal domain-containing protein</fullName>
    </recommendedName>
</protein>
<dbReference type="GO" id="GO:0046872">
    <property type="term" value="F:metal ion binding"/>
    <property type="evidence" value="ECO:0007669"/>
    <property type="project" value="UniProtKB-KW"/>
</dbReference>
<reference evidence="6" key="1">
    <citation type="journal article" date="2014" name="Front. Microbiol.">
        <title>High frequency of phylogenetically diverse reductive dehalogenase-homologous genes in deep subseafloor sedimentary metagenomes.</title>
        <authorList>
            <person name="Kawai M."/>
            <person name="Futagami T."/>
            <person name="Toyoda A."/>
            <person name="Takaki Y."/>
            <person name="Nishi S."/>
            <person name="Hori S."/>
            <person name="Arai W."/>
            <person name="Tsubouchi T."/>
            <person name="Morono Y."/>
            <person name="Uchiyama I."/>
            <person name="Ito T."/>
            <person name="Fujiyama A."/>
            <person name="Inagaki F."/>
            <person name="Takami H."/>
        </authorList>
    </citation>
    <scope>NUCLEOTIDE SEQUENCE</scope>
    <source>
        <strain evidence="6">Expedition CK06-06</strain>
    </source>
</reference>
<comment type="caution">
    <text evidence="6">The sequence shown here is derived from an EMBL/GenBank/DDBJ whole genome shotgun (WGS) entry which is preliminary data.</text>
</comment>
<evidence type="ECO:0000256" key="2">
    <source>
        <dbReference type="ARBA" id="ARBA00022679"/>
    </source>
</evidence>
<dbReference type="PANTHER" id="PTHR43522">
    <property type="entry name" value="TRANSKETOLASE"/>
    <property type="match status" value="1"/>
</dbReference>
<evidence type="ECO:0000256" key="4">
    <source>
        <dbReference type="ARBA" id="ARBA00023052"/>
    </source>
</evidence>
<evidence type="ECO:0000259" key="5">
    <source>
        <dbReference type="Pfam" id="PF00456"/>
    </source>
</evidence>
<gene>
    <name evidence="6" type="ORF">S06H3_17574</name>
</gene>
<name>X1KMP2_9ZZZZ</name>
<proteinExistence type="predicted"/>
<evidence type="ECO:0000256" key="3">
    <source>
        <dbReference type="ARBA" id="ARBA00022723"/>
    </source>
</evidence>
<dbReference type="AlphaFoldDB" id="X1KMP2"/>
<feature type="non-terminal residue" evidence="6">
    <location>
        <position position="159"/>
    </location>
</feature>
<dbReference type="PROSITE" id="PS00801">
    <property type="entry name" value="TRANSKETOLASE_1"/>
    <property type="match status" value="1"/>
</dbReference>
<keyword evidence="3" id="KW-0479">Metal-binding</keyword>
<sequence>MFNKIANIVRGLSIDTIEKARSGHPGLPLGCGEIGAVLFGNILKYDPTTPKWPDRDRFILSAGHGSSWLYSLLYLSGYDISLEDLKKFRQLNSKTPGHPDSWTHIIRKNKESGTIWSESLMCRDTVNNRSHGMFSNSESDISTFKATFLHIFIFIQISF</sequence>
<dbReference type="GO" id="GO:0006098">
    <property type="term" value="P:pentose-phosphate shunt"/>
    <property type="evidence" value="ECO:0007669"/>
    <property type="project" value="TreeGrafter"/>
</dbReference>
<evidence type="ECO:0000313" key="6">
    <source>
        <dbReference type="EMBL" id="GAI08352.1"/>
    </source>
</evidence>
<dbReference type="Gene3D" id="3.40.50.970">
    <property type="match status" value="1"/>
</dbReference>
<dbReference type="GO" id="GO:0005829">
    <property type="term" value="C:cytosol"/>
    <property type="evidence" value="ECO:0007669"/>
    <property type="project" value="TreeGrafter"/>
</dbReference>
<evidence type="ECO:0000256" key="1">
    <source>
        <dbReference type="ARBA" id="ARBA00001964"/>
    </source>
</evidence>
<dbReference type="InterPro" id="IPR005474">
    <property type="entry name" value="Transketolase_N"/>
</dbReference>
<organism evidence="6">
    <name type="scientific">marine sediment metagenome</name>
    <dbReference type="NCBI Taxonomy" id="412755"/>
    <lineage>
        <taxon>unclassified sequences</taxon>
        <taxon>metagenomes</taxon>
        <taxon>ecological metagenomes</taxon>
    </lineage>
</organism>
<dbReference type="InterPro" id="IPR033247">
    <property type="entry name" value="Transketolase_fam"/>
</dbReference>
<dbReference type="PANTHER" id="PTHR43522:SF2">
    <property type="entry name" value="TRANSKETOLASE 1-RELATED"/>
    <property type="match status" value="1"/>
</dbReference>
<keyword evidence="4" id="KW-0786">Thiamine pyrophosphate</keyword>
<dbReference type="EMBL" id="BARV01008798">
    <property type="protein sequence ID" value="GAI08352.1"/>
    <property type="molecule type" value="Genomic_DNA"/>
</dbReference>
<dbReference type="SUPFAM" id="SSF52518">
    <property type="entry name" value="Thiamin diphosphate-binding fold (THDP-binding)"/>
    <property type="match status" value="1"/>
</dbReference>
<dbReference type="InterPro" id="IPR049557">
    <property type="entry name" value="Transketolase_CS"/>
</dbReference>
<dbReference type="GO" id="GO:0004802">
    <property type="term" value="F:transketolase activity"/>
    <property type="evidence" value="ECO:0007669"/>
    <property type="project" value="TreeGrafter"/>
</dbReference>
<feature type="domain" description="Transketolase N-terminal" evidence="5">
    <location>
        <begin position="3"/>
        <end position="101"/>
    </location>
</feature>
<accession>X1KMP2</accession>
<dbReference type="Pfam" id="PF00456">
    <property type="entry name" value="Transketolase_N"/>
    <property type="match status" value="1"/>
</dbReference>